<protein>
    <submittedName>
        <fullName evidence="2">Uncharacterized protein</fullName>
    </submittedName>
</protein>
<gene>
    <name evidence="2" type="ORF">VKT23_016652</name>
</gene>
<evidence type="ECO:0000256" key="1">
    <source>
        <dbReference type="SAM" id="MobiDB-lite"/>
    </source>
</evidence>
<proteinExistence type="predicted"/>
<feature type="compositionally biased region" description="Basic and acidic residues" evidence="1">
    <location>
        <begin position="196"/>
        <end position="207"/>
    </location>
</feature>
<dbReference type="Proteomes" id="UP001498398">
    <property type="component" value="Unassembled WGS sequence"/>
</dbReference>
<reference evidence="2 3" key="1">
    <citation type="submission" date="2024-01" db="EMBL/GenBank/DDBJ databases">
        <title>A draft genome for the cacao thread blight pathogen Marasmiellus scandens.</title>
        <authorList>
            <person name="Baruah I.K."/>
            <person name="Leung J."/>
            <person name="Bukari Y."/>
            <person name="Amoako-Attah I."/>
            <person name="Meinhardt L.W."/>
            <person name="Bailey B.A."/>
            <person name="Cohen S.P."/>
        </authorList>
    </citation>
    <scope>NUCLEOTIDE SEQUENCE [LARGE SCALE GENOMIC DNA]</scope>
    <source>
        <strain evidence="2 3">GH-19</strain>
    </source>
</reference>
<dbReference type="EMBL" id="JBANRG010000064">
    <property type="protein sequence ID" value="KAK7441171.1"/>
    <property type="molecule type" value="Genomic_DNA"/>
</dbReference>
<evidence type="ECO:0000313" key="3">
    <source>
        <dbReference type="Proteomes" id="UP001498398"/>
    </source>
</evidence>
<evidence type="ECO:0000313" key="2">
    <source>
        <dbReference type="EMBL" id="KAK7441171.1"/>
    </source>
</evidence>
<keyword evidence="3" id="KW-1185">Reference proteome</keyword>
<sequence length="207" mass="24215">MDVPFYPPERYPTAEDIRKNPVKKRENIPVYIDEFLDYDLRRSLQVMIEHIPRLQQALLCPEWKKTALLFHRTTMDVRRMDIEMKCLLCQVQYRYYELTEEERQLLRQISPEYKARDDRRISDNLQRVLPPPPVYHFSQTASAIEGATQMIFPTLQNSPPPYTPSLPVDQFGVAGLAPLEQPSELESVIDEGTTEDPDHLDRVDTVV</sequence>
<comment type="caution">
    <text evidence="2">The sequence shown here is derived from an EMBL/GenBank/DDBJ whole genome shotgun (WGS) entry which is preliminary data.</text>
</comment>
<name>A0ABR1IYB1_9AGAR</name>
<accession>A0ABR1IYB1</accession>
<organism evidence="2 3">
    <name type="scientific">Marasmiellus scandens</name>
    <dbReference type="NCBI Taxonomy" id="2682957"/>
    <lineage>
        <taxon>Eukaryota</taxon>
        <taxon>Fungi</taxon>
        <taxon>Dikarya</taxon>
        <taxon>Basidiomycota</taxon>
        <taxon>Agaricomycotina</taxon>
        <taxon>Agaricomycetes</taxon>
        <taxon>Agaricomycetidae</taxon>
        <taxon>Agaricales</taxon>
        <taxon>Marasmiineae</taxon>
        <taxon>Omphalotaceae</taxon>
        <taxon>Marasmiellus</taxon>
    </lineage>
</organism>
<feature type="region of interest" description="Disordered" evidence="1">
    <location>
        <begin position="186"/>
        <end position="207"/>
    </location>
</feature>